<proteinExistence type="predicted"/>
<dbReference type="EMBL" id="UINC01018339">
    <property type="protein sequence ID" value="SVA76948.1"/>
    <property type="molecule type" value="Genomic_DNA"/>
</dbReference>
<evidence type="ECO:0000259" key="1">
    <source>
        <dbReference type="Pfam" id="PF18962"/>
    </source>
</evidence>
<protein>
    <recommendedName>
        <fullName evidence="1">Secretion system C-terminal sorting domain-containing protein</fullName>
    </recommendedName>
</protein>
<gene>
    <name evidence="2" type="ORF">METZ01_LOCUS129802</name>
</gene>
<organism evidence="2">
    <name type="scientific">marine metagenome</name>
    <dbReference type="NCBI Taxonomy" id="408172"/>
    <lineage>
        <taxon>unclassified sequences</taxon>
        <taxon>metagenomes</taxon>
        <taxon>ecological metagenomes</taxon>
    </lineage>
</organism>
<reference evidence="2" key="1">
    <citation type="submission" date="2018-05" db="EMBL/GenBank/DDBJ databases">
        <authorList>
            <person name="Lanie J.A."/>
            <person name="Ng W.-L."/>
            <person name="Kazmierczak K.M."/>
            <person name="Andrzejewski T.M."/>
            <person name="Davidsen T.M."/>
            <person name="Wayne K.J."/>
            <person name="Tettelin H."/>
            <person name="Glass J.I."/>
            <person name="Rusch D."/>
            <person name="Podicherti R."/>
            <person name="Tsui H.-C.T."/>
            <person name="Winkler M.E."/>
        </authorList>
    </citation>
    <scope>NUCLEOTIDE SEQUENCE</scope>
</reference>
<sequence length="746" mass="83211">MKKMIIVVSILSVSFVFSENQKYPNGIYSKNYKKIKMKEESISAGRKIVSTGHSPVARYNSRESSFIATKVDSSLNGYGAYNSDPNPLAFVPDEGYVAVYRQFQGFDVTAGYIGAAQSEDGEEWFTEQKLNECYPGGQLCEPSLPTATGTPQGRYPSAGFAEDGQPTAIWNEYTNADYGGGTYGGFPLYAYDSDEIGEFSTWNTPFTLNNGCQTTPCDPADLWVGNSRVINGPSGAKLVAQYNSWADDTKELMITSSFYTNGYFLMNDPYISFDQLEDDPENPGTGLWYPGGYQSSPDWSINEDGVGYLATMGWWNGGIDDTESPTSQSLYLKKTEDYGETWTNDEGFHNSGWYEWSDELQVSIMDSLLTAWSDTAHPYYDEVYHYGDTLAYDMELDDNGDSVEVYFYPTPAWLPFYTFDLATDEDGGLHVIWPTLLYGCKDVNGGCEDSDGDLFADSLYFWTDIPGVGMIYMYNPDPTDDPSNWSATHISDLSNTYGADFFNSPIFHIYADGASDYWGSMQYFYPQLSTGPDGTLWFASSAVSDIDTSTYYPTDIDIFMRKSADNGLTWSEEENVTNTPMEVATGGIVTYYLENGTHLAQQGTEEEIGVFFQMADFENETYPPATGYEDYLNRVYVGIYSNDFGSDVTVATGGEFHVPGSFNLQQNYPNPFNPKTHIDYDLNVAGQVVLELYDLRGKLVETFINEEKPVGAHQFVLDGSQLASGVYFYTMTANGISRTRKLVLMK</sequence>
<dbReference type="Pfam" id="PF18962">
    <property type="entry name" value="Por_Secre_tail"/>
    <property type="match status" value="1"/>
</dbReference>
<dbReference type="CDD" id="cd15482">
    <property type="entry name" value="Sialidase_non-viral"/>
    <property type="match status" value="1"/>
</dbReference>
<dbReference type="Gene3D" id="2.60.40.4070">
    <property type="match status" value="1"/>
</dbReference>
<dbReference type="SUPFAM" id="SSF50939">
    <property type="entry name" value="Sialidases"/>
    <property type="match status" value="1"/>
</dbReference>
<dbReference type="InterPro" id="IPR026444">
    <property type="entry name" value="Secre_tail"/>
</dbReference>
<dbReference type="AlphaFoldDB" id="A0A381YIQ0"/>
<dbReference type="Gene3D" id="2.120.10.10">
    <property type="match status" value="1"/>
</dbReference>
<dbReference type="InterPro" id="IPR036278">
    <property type="entry name" value="Sialidase_sf"/>
</dbReference>
<evidence type="ECO:0000313" key="2">
    <source>
        <dbReference type="EMBL" id="SVA76948.1"/>
    </source>
</evidence>
<accession>A0A381YIQ0</accession>
<dbReference type="NCBIfam" id="TIGR04183">
    <property type="entry name" value="Por_Secre_tail"/>
    <property type="match status" value="1"/>
</dbReference>
<feature type="domain" description="Secretion system C-terminal sorting" evidence="1">
    <location>
        <begin position="668"/>
        <end position="743"/>
    </location>
</feature>
<name>A0A381YIQ0_9ZZZZ</name>